<comment type="caution">
    <text evidence="1">The sequence shown here is derived from an EMBL/GenBank/DDBJ whole genome shotgun (WGS) entry which is preliminary data.</text>
</comment>
<dbReference type="Proteomes" id="UP000475862">
    <property type="component" value="Unassembled WGS sequence"/>
</dbReference>
<reference evidence="1 2" key="1">
    <citation type="submission" date="2019-08" db="EMBL/GenBank/DDBJ databases">
        <title>The genome of the soybean aphid Biotype 1, its phylome, world population structure and adaptation to the North American continent.</title>
        <authorList>
            <person name="Giordano R."/>
            <person name="Donthu R.K."/>
            <person name="Hernandez A.G."/>
            <person name="Wright C.L."/>
            <person name="Zimin A.V."/>
        </authorList>
    </citation>
    <scope>NUCLEOTIDE SEQUENCE [LARGE SCALE GENOMIC DNA]</scope>
    <source>
        <tissue evidence="1">Whole aphids</tissue>
    </source>
</reference>
<dbReference type="OrthoDB" id="6630342at2759"/>
<sequence>MNDYNITPKIEKEYMNWRALQKGKSRRSQPQIKKEVFKDRLTDLFDIAHLNALQIIKIDEDKKFLLAQREKGRKGCMIGIDRKLEKQEMRKNQREIAFQNYKNRSKKTQELSVPDTVDLFSSESCSEEDIEFKLETTNNPNKRKRGRQNIMNSEIVTALDRTKVSDRNAVHILIATAQSLGCNANNIAINRSTIRRNRVFLRQKVSDDIKVSFKPDCPLTVHWDGKILPDITGKDNVDRLPILVSGDGVSKLLSVPKLESGTGEAISNAVIASLFDWSITDRVQSLSFDTTASNTEHINGACKLIEEKIGRKLLYLACRHHILEIVLGAIFTVCYNSPSTGPNIQIFLTFQQQWKNIDKNKFQVLEERISNRDEVIIFCKEQLISFHSRDDYRELLELIIIYLGGVPTRAPCAVSAPVNDLNLLKELSMYPDKAISKAGITAFLRHQWYLSDLLIPTEFLKFDPEEWENMPDYQLGLSVVRCMQVVNDFAERGVALIQNYNSILTKDENQKQFLLQVVESHRKRFPDARKSTIISDEIYSK</sequence>
<protein>
    <submittedName>
        <fullName evidence="1">Uncharacterized protein</fullName>
    </submittedName>
</protein>
<organism evidence="1 2">
    <name type="scientific">Aphis glycines</name>
    <name type="common">Soybean aphid</name>
    <dbReference type="NCBI Taxonomy" id="307491"/>
    <lineage>
        <taxon>Eukaryota</taxon>
        <taxon>Metazoa</taxon>
        <taxon>Ecdysozoa</taxon>
        <taxon>Arthropoda</taxon>
        <taxon>Hexapoda</taxon>
        <taxon>Insecta</taxon>
        <taxon>Pterygota</taxon>
        <taxon>Neoptera</taxon>
        <taxon>Paraneoptera</taxon>
        <taxon>Hemiptera</taxon>
        <taxon>Sternorrhyncha</taxon>
        <taxon>Aphidomorpha</taxon>
        <taxon>Aphidoidea</taxon>
        <taxon>Aphididae</taxon>
        <taxon>Aphidini</taxon>
        <taxon>Aphis</taxon>
        <taxon>Aphis</taxon>
    </lineage>
</organism>
<evidence type="ECO:0000313" key="2">
    <source>
        <dbReference type="Proteomes" id="UP000475862"/>
    </source>
</evidence>
<gene>
    <name evidence="1" type="ORF">AGLY_015846</name>
</gene>
<proteinExistence type="predicted"/>
<dbReference type="EMBL" id="VYZN01000076">
    <property type="protein sequence ID" value="KAE9523786.1"/>
    <property type="molecule type" value="Genomic_DNA"/>
</dbReference>
<evidence type="ECO:0000313" key="1">
    <source>
        <dbReference type="EMBL" id="KAE9523786.1"/>
    </source>
</evidence>
<dbReference type="PANTHER" id="PTHR46113:SF1">
    <property type="entry name" value="PEPTIDASE M17 LEUCYL AMINOPEPTIDASE N-TERMINAL DOMAIN-CONTAINING PROTEIN"/>
    <property type="match status" value="1"/>
</dbReference>
<dbReference type="AlphaFoldDB" id="A0A6G0SZH6"/>
<keyword evidence="2" id="KW-1185">Reference proteome</keyword>
<accession>A0A6G0SZH6</accession>
<name>A0A6G0SZH6_APHGL</name>
<dbReference type="PANTHER" id="PTHR46113">
    <property type="entry name" value="SNAC DOMAIN-CONTAINING PROTEIN"/>
    <property type="match status" value="1"/>
</dbReference>